<dbReference type="OrthoDB" id="9803887at2"/>
<protein>
    <submittedName>
        <fullName evidence="7">O-acetylhomoserine aminocarboxypropyltransferase</fullName>
    </submittedName>
</protein>
<dbReference type="HOGENOM" id="CLU_018986_4_0_9"/>
<sequence>MTQDYSFETLQLHAGQPIDSDTKSRAVPIYQTTSYVFDDAQAAEDIFALRQPANIYSRITNPTVAVFEERMAALEKGVGAVATASGMAAITYSILALAHTGDHVVAATTLYGGTFNLLKETLPRYGITTSFVNVDNLEKVAGALQDNTKLVLIETLGNPLINIPDIEAVAKIAHDHKVPLVIDNTFATPYLINVFDHGADIAVHSATKFIGGHGTSIGGVIVDSGRFDWETSGKFPQFVDEDPSYHNLSYTRDVGAAAYVTAVRTQLLRDLGACLSPFNAFLLLQGLETLSLRVDRHLENTKKIVDFLENHPKVEKVNYPGLPSSPYYDLAKKYLPKGAGSIFTFHVKGGSKEARAVIDSLEIFSDLANVADAKSLVVHPATTTHGQLSEEDLVACGISQNQIRLSIGLENGNDLIADLSQALEKI</sequence>
<dbReference type="AlphaFoldDB" id="U2JF72"/>
<dbReference type="Proteomes" id="UP000016617">
    <property type="component" value="Unassembled WGS sequence"/>
</dbReference>
<accession>U2JF72</accession>
<comment type="caution">
    <text evidence="7">The sequence shown here is derived from an EMBL/GenBank/DDBJ whole genome shotgun (WGS) entry which is preliminary data.</text>
</comment>
<organism evidence="7 8">
    <name type="scientific">Streptococcus sobrinus W1703</name>
    <dbReference type="NCBI Taxonomy" id="1227275"/>
    <lineage>
        <taxon>Bacteria</taxon>
        <taxon>Bacillati</taxon>
        <taxon>Bacillota</taxon>
        <taxon>Bacilli</taxon>
        <taxon>Lactobacillales</taxon>
        <taxon>Streptococcaceae</taxon>
        <taxon>Streptococcus</taxon>
    </lineage>
</organism>
<dbReference type="Gene3D" id="3.40.640.10">
    <property type="entry name" value="Type I PLP-dependent aspartate aminotransferase-like (Major domain)"/>
    <property type="match status" value="1"/>
</dbReference>
<comment type="cofactor">
    <cofactor evidence="1 6">
        <name>pyridoxal 5'-phosphate</name>
        <dbReference type="ChEBI" id="CHEBI:597326"/>
    </cofactor>
</comment>
<dbReference type="GO" id="GO:0005737">
    <property type="term" value="C:cytoplasm"/>
    <property type="evidence" value="ECO:0007669"/>
    <property type="project" value="TreeGrafter"/>
</dbReference>
<dbReference type="GO" id="GO:0003961">
    <property type="term" value="F:O-acetylhomoserine aminocarboxypropyltransferase activity"/>
    <property type="evidence" value="ECO:0007669"/>
    <property type="project" value="TreeGrafter"/>
</dbReference>
<dbReference type="Gene3D" id="3.90.1150.10">
    <property type="entry name" value="Aspartate Aminotransferase, domain 1"/>
    <property type="match status" value="1"/>
</dbReference>
<dbReference type="InterPro" id="IPR054542">
    <property type="entry name" value="Cys_met_metab_PP"/>
</dbReference>
<dbReference type="FunFam" id="3.40.640.10:FF:000035">
    <property type="entry name" value="O-succinylhomoserine sulfhydrylase"/>
    <property type="match status" value="1"/>
</dbReference>
<dbReference type="InterPro" id="IPR015421">
    <property type="entry name" value="PyrdxlP-dep_Trfase_major"/>
</dbReference>
<proteinExistence type="inferred from homology"/>
<comment type="similarity">
    <text evidence="2 6">Belongs to the trans-sulfuration enzymes family.</text>
</comment>
<evidence type="ECO:0000256" key="3">
    <source>
        <dbReference type="ARBA" id="ARBA00022679"/>
    </source>
</evidence>
<dbReference type="PATRIC" id="fig|1227275.3.peg.218"/>
<evidence type="ECO:0000313" key="7">
    <source>
        <dbReference type="EMBL" id="ERJ78445.1"/>
    </source>
</evidence>
<dbReference type="CDD" id="cd00614">
    <property type="entry name" value="CGS_like"/>
    <property type="match status" value="1"/>
</dbReference>
<dbReference type="PIRSF" id="PIRSF001434">
    <property type="entry name" value="CGS"/>
    <property type="match status" value="1"/>
</dbReference>
<dbReference type="NCBIfam" id="TIGR01326">
    <property type="entry name" value="OAH_OAS_sulfhy"/>
    <property type="match status" value="1"/>
</dbReference>
<evidence type="ECO:0000256" key="1">
    <source>
        <dbReference type="ARBA" id="ARBA00001933"/>
    </source>
</evidence>
<dbReference type="GO" id="GO:0071269">
    <property type="term" value="P:L-homocysteine biosynthetic process"/>
    <property type="evidence" value="ECO:0007669"/>
    <property type="project" value="TreeGrafter"/>
</dbReference>
<dbReference type="InterPro" id="IPR015422">
    <property type="entry name" value="PyrdxlP-dep_Trfase_small"/>
</dbReference>
<keyword evidence="3 7" id="KW-0808">Transferase</keyword>
<dbReference type="InterPro" id="IPR006235">
    <property type="entry name" value="OAc-hSer/O-AcSer_sulfhydrylase"/>
</dbReference>
<dbReference type="Pfam" id="PF01053">
    <property type="entry name" value="Cys_Met_Meta_PP"/>
    <property type="match status" value="1"/>
</dbReference>
<reference evidence="7 8" key="1">
    <citation type="submission" date="2013-06" db="EMBL/GenBank/DDBJ databases">
        <authorList>
            <person name="Weinstock G."/>
            <person name="Sodergren E."/>
            <person name="Lobos E.A."/>
            <person name="Fulton L."/>
            <person name="Fulton R."/>
            <person name="Courtney L."/>
            <person name="Fronick C."/>
            <person name="O'Laughlin M."/>
            <person name="Godfrey J."/>
            <person name="Wilson R.M."/>
            <person name="Miner T."/>
            <person name="Farmer C."/>
            <person name="Delehaunty K."/>
            <person name="Cordes M."/>
            <person name="Minx P."/>
            <person name="Tomlinson C."/>
            <person name="Chen J."/>
            <person name="Wollam A."/>
            <person name="Pepin K.H."/>
            <person name="Bhonagiri V."/>
            <person name="Zhang X."/>
            <person name="Warren W."/>
            <person name="Mitreva M."/>
            <person name="Mardis E.R."/>
            <person name="Wilson R.K."/>
        </authorList>
    </citation>
    <scope>NUCLEOTIDE SEQUENCE [LARGE SCALE GENOMIC DNA]</scope>
    <source>
        <strain evidence="7 8">W1703</strain>
    </source>
</reference>
<gene>
    <name evidence="7" type="ORF">HMPREF1557_00248</name>
</gene>
<dbReference type="PANTHER" id="PTHR43797">
    <property type="entry name" value="HOMOCYSTEINE/CYSTEINE SYNTHASE"/>
    <property type="match status" value="1"/>
</dbReference>
<dbReference type="PANTHER" id="PTHR43797:SF2">
    <property type="entry name" value="HOMOCYSTEINE_CYSTEINE SYNTHASE"/>
    <property type="match status" value="1"/>
</dbReference>
<evidence type="ECO:0000256" key="4">
    <source>
        <dbReference type="ARBA" id="ARBA00022898"/>
    </source>
</evidence>
<evidence type="ECO:0000256" key="2">
    <source>
        <dbReference type="ARBA" id="ARBA00009077"/>
    </source>
</evidence>
<dbReference type="GO" id="GO:0030170">
    <property type="term" value="F:pyridoxal phosphate binding"/>
    <property type="evidence" value="ECO:0007669"/>
    <property type="project" value="InterPro"/>
</dbReference>
<dbReference type="EMBL" id="AWVA01000014">
    <property type="protein sequence ID" value="ERJ78445.1"/>
    <property type="molecule type" value="Genomic_DNA"/>
</dbReference>
<keyword evidence="4 5" id="KW-0663">Pyridoxal phosphate</keyword>
<dbReference type="InterPro" id="IPR015424">
    <property type="entry name" value="PyrdxlP-dep_Trfase"/>
</dbReference>
<dbReference type="GO" id="GO:0019346">
    <property type="term" value="P:transsulfuration"/>
    <property type="evidence" value="ECO:0007669"/>
    <property type="project" value="InterPro"/>
</dbReference>
<dbReference type="GO" id="GO:0006535">
    <property type="term" value="P:cysteine biosynthetic process from serine"/>
    <property type="evidence" value="ECO:0007669"/>
    <property type="project" value="TreeGrafter"/>
</dbReference>
<dbReference type="GO" id="GO:0004124">
    <property type="term" value="F:cysteine synthase activity"/>
    <property type="evidence" value="ECO:0007669"/>
    <property type="project" value="TreeGrafter"/>
</dbReference>
<dbReference type="InterPro" id="IPR000277">
    <property type="entry name" value="Cys/Met-Metab_PyrdxlP-dep_enz"/>
</dbReference>
<dbReference type="RefSeq" id="WP_019771834.1">
    <property type="nucleotide sequence ID" value="NZ_KI259672.1"/>
</dbReference>
<evidence type="ECO:0000313" key="8">
    <source>
        <dbReference type="Proteomes" id="UP000016617"/>
    </source>
</evidence>
<feature type="modified residue" description="N6-(pyridoxal phosphate)lysine" evidence="5">
    <location>
        <position position="208"/>
    </location>
</feature>
<evidence type="ECO:0000256" key="6">
    <source>
        <dbReference type="RuleBase" id="RU362118"/>
    </source>
</evidence>
<evidence type="ECO:0000256" key="5">
    <source>
        <dbReference type="PIRSR" id="PIRSR001434-2"/>
    </source>
</evidence>
<dbReference type="PROSITE" id="PS00868">
    <property type="entry name" value="CYS_MET_METAB_PP"/>
    <property type="match status" value="1"/>
</dbReference>
<dbReference type="SUPFAM" id="SSF53383">
    <property type="entry name" value="PLP-dependent transferases"/>
    <property type="match status" value="1"/>
</dbReference>
<name>U2JF72_9STRE</name>